<sequence>MGSRPGLRLHWGLRSHSGHGQRAYALAHFTRVARCPGFLALPLAELLALLGSDELNVATELEAFEAAVRWLEADRTGRLPHAEAVLAHVRFPRMATRELRRVRATVLLVPPGRLEQLLVAALAREGPLPCRVRAPPGALVICGGDALAPNLATRRPARALWFAHCFRSGVGLVKQVEWRRLGQLPDGPRFRHAVAVLGNILYVLGGKHYYGVWDTLATVLRYDPAQDSWKRLADMPCARNNFPAVGLAGQLYALGGSYGDADCTDAVDCYDPLDSWIPFPSRPLPIPLCGHAACVLDGTVYVSGGCDSAGRCQARLLQYRPGGPAAWLASMREGRAGHIMEAMGGRLYVAGGLRESQGGYANQLACETYSPGPDVWILLSPLPQAHVGGASAVLQGELLILGGYSQESFRDTHLVHGYQPGLGQGLGRWLSLGTLPRAYADLRACVLHLPATLRGDLAPHGPGEPLVLPHGPREPSSPLAPQ</sequence>
<dbReference type="Pfam" id="PF07707">
    <property type="entry name" value="BACK"/>
    <property type="match status" value="1"/>
</dbReference>
<reference evidence="4" key="1">
    <citation type="submission" date="2025-08" db="UniProtKB">
        <authorList>
            <consortium name="Ensembl"/>
        </authorList>
    </citation>
    <scope>IDENTIFICATION</scope>
</reference>
<dbReference type="Pfam" id="PF01344">
    <property type="entry name" value="Kelch_1"/>
    <property type="match status" value="3"/>
</dbReference>
<dbReference type="InterPro" id="IPR015915">
    <property type="entry name" value="Kelch-typ_b-propeller"/>
</dbReference>
<name>A0A8C8RYS2_9SAUR</name>
<keyword evidence="5" id="KW-1185">Reference proteome</keyword>
<feature type="domain" description="BACK" evidence="3">
    <location>
        <begin position="8"/>
        <end position="103"/>
    </location>
</feature>
<dbReference type="InterPro" id="IPR011705">
    <property type="entry name" value="BACK"/>
</dbReference>
<dbReference type="PANTHER" id="PTHR45632:SF14">
    <property type="entry name" value="KELCH-LIKE PROTEIN 33"/>
    <property type="match status" value="1"/>
</dbReference>
<proteinExistence type="predicted"/>
<dbReference type="SMART" id="SM00612">
    <property type="entry name" value="Kelch"/>
    <property type="match status" value="4"/>
</dbReference>
<evidence type="ECO:0000259" key="3">
    <source>
        <dbReference type="SMART" id="SM00875"/>
    </source>
</evidence>
<evidence type="ECO:0000313" key="4">
    <source>
        <dbReference type="Ensembl" id="ENSPCEP00000013233.1"/>
    </source>
</evidence>
<feature type="region of interest" description="Disordered" evidence="2">
    <location>
        <begin position="460"/>
        <end position="482"/>
    </location>
</feature>
<accession>A0A8C8RYS2</accession>
<evidence type="ECO:0000256" key="2">
    <source>
        <dbReference type="SAM" id="MobiDB-lite"/>
    </source>
</evidence>
<organism evidence="4 5">
    <name type="scientific">Pelusios castaneus</name>
    <name type="common">West African mud turtle</name>
    <dbReference type="NCBI Taxonomy" id="367368"/>
    <lineage>
        <taxon>Eukaryota</taxon>
        <taxon>Metazoa</taxon>
        <taxon>Chordata</taxon>
        <taxon>Craniata</taxon>
        <taxon>Vertebrata</taxon>
        <taxon>Euteleostomi</taxon>
        <taxon>Archelosauria</taxon>
        <taxon>Testudinata</taxon>
        <taxon>Testudines</taxon>
        <taxon>Pleurodira</taxon>
        <taxon>Pelomedusidae</taxon>
        <taxon>Pelusios</taxon>
    </lineage>
</organism>
<evidence type="ECO:0000313" key="5">
    <source>
        <dbReference type="Proteomes" id="UP000694393"/>
    </source>
</evidence>
<dbReference type="PANTHER" id="PTHR45632">
    <property type="entry name" value="LD33804P"/>
    <property type="match status" value="1"/>
</dbReference>
<dbReference type="SMART" id="SM00875">
    <property type="entry name" value="BACK"/>
    <property type="match status" value="1"/>
</dbReference>
<dbReference type="Gene3D" id="2.120.10.80">
    <property type="entry name" value="Kelch-type beta propeller"/>
    <property type="match status" value="2"/>
</dbReference>
<dbReference type="Gene3D" id="1.25.40.420">
    <property type="match status" value="1"/>
</dbReference>
<dbReference type="Proteomes" id="UP000694393">
    <property type="component" value="Unplaced"/>
</dbReference>
<dbReference type="SUPFAM" id="SSF117281">
    <property type="entry name" value="Kelch motif"/>
    <property type="match status" value="1"/>
</dbReference>
<dbReference type="Ensembl" id="ENSPCET00000013716.1">
    <property type="protein sequence ID" value="ENSPCEP00000013233.1"/>
    <property type="gene ID" value="ENSPCEG00000010508.1"/>
</dbReference>
<dbReference type="AlphaFoldDB" id="A0A8C8RYS2"/>
<protein>
    <recommendedName>
        <fullName evidence="3">BACK domain-containing protein</fullName>
    </recommendedName>
</protein>
<dbReference type="InterPro" id="IPR006652">
    <property type="entry name" value="Kelch_1"/>
</dbReference>
<evidence type="ECO:0000256" key="1">
    <source>
        <dbReference type="ARBA" id="ARBA00022441"/>
    </source>
</evidence>
<reference evidence="4" key="2">
    <citation type="submission" date="2025-09" db="UniProtKB">
        <authorList>
            <consortium name="Ensembl"/>
        </authorList>
    </citation>
    <scope>IDENTIFICATION</scope>
</reference>
<keyword evidence="1" id="KW-0880">Kelch repeat</keyword>